<evidence type="ECO:0000313" key="2">
    <source>
        <dbReference type="EMBL" id="GBP86769.1"/>
    </source>
</evidence>
<reference evidence="2 3" key="1">
    <citation type="journal article" date="2019" name="Commun. Biol.">
        <title>The bagworm genome reveals a unique fibroin gene that provides high tensile strength.</title>
        <authorList>
            <person name="Kono N."/>
            <person name="Nakamura H."/>
            <person name="Ohtoshi R."/>
            <person name="Tomita M."/>
            <person name="Numata K."/>
            <person name="Arakawa K."/>
        </authorList>
    </citation>
    <scope>NUCLEOTIDE SEQUENCE [LARGE SCALE GENOMIC DNA]</scope>
</reference>
<comment type="caution">
    <text evidence="2">The sequence shown here is derived from an EMBL/GenBank/DDBJ whole genome shotgun (WGS) entry which is preliminary data.</text>
</comment>
<accession>A0A4C1ZIN3</accession>
<dbReference type="Proteomes" id="UP000299102">
    <property type="component" value="Unassembled WGS sequence"/>
</dbReference>
<keyword evidence="3" id="KW-1185">Reference proteome</keyword>
<gene>
    <name evidence="2" type="ORF">EVAR_66678_1</name>
</gene>
<sequence>MKPGYHIKILMPLEPHYSHVGVSSEQYHRPSPPVLWKQSQTSIGRDTDNKDNKHTRNTGVLYLVDISRNLPLRTCMQA</sequence>
<feature type="compositionally biased region" description="Basic and acidic residues" evidence="1">
    <location>
        <begin position="45"/>
        <end position="54"/>
    </location>
</feature>
<dbReference type="AlphaFoldDB" id="A0A4C1ZIN3"/>
<evidence type="ECO:0000313" key="3">
    <source>
        <dbReference type="Proteomes" id="UP000299102"/>
    </source>
</evidence>
<protein>
    <submittedName>
        <fullName evidence="2">Uncharacterized protein</fullName>
    </submittedName>
</protein>
<proteinExistence type="predicted"/>
<feature type="region of interest" description="Disordered" evidence="1">
    <location>
        <begin position="23"/>
        <end position="55"/>
    </location>
</feature>
<evidence type="ECO:0000256" key="1">
    <source>
        <dbReference type="SAM" id="MobiDB-lite"/>
    </source>
</evidence>
<organism evidence="2 3">
    <name type="scientific">Eumeta variegata</name>
    <name type="common">Bagworm moth</name>
    <name type="synonym">Eumeta japonica</name>
    <dbReference type="NCBI Taxonomy" id="151549"/>
    <lineage>
        <taxon>Eukaryota</taxon>
        <taxon>Metazoa</taxon>
        <taxon>Ecdysozoa</taxon>
        <taxon>Arthropoda</taxon>
        <taxon>Hexapoda</taxon>
        <taxon>Insecta</taxon>
        <taxon>Pterygota</taxon>
        <taxon>Neoptera</taxon>
        <taxon>Endopterygota</taxon>
        <taxon>Lepidoptera</taxon>
        <taxon>Glossata</taxon>
        <taxon>Ditrysia</taxon>
        <taxon>Tineoidea</taxon>
        <taxon>Psychidae</taxon>
        <taxon>Oiketicinae</taxon>
        <taxon>Eumeta</taxon>
    </lineage>
</organism>
<dbReference type="EMBL" id="BGZK01001815">
    <property type="protein sequence ID" value="GBP86769.1"/>
    <property type="molecule type" value="Genomic_DNA"/>
</dbReference>
<name>A0A4C1ZIN3_EUMVA</name>